<evidence type="ECO:0000313" key="2">
    <source>
        <dbReference type="Proteomes" id="UP000544331"/>
    </source>
</evidence>
<keyword evidence="2" id="KW-1185">Reference proteome</keyword>
<dbReference type="EMBL" id="JAAOAN010000162">
    <property type="protein sequence ID" value="KAF5718563.1"/>
    <property type="molecule type" value="Genomic_DNA"/>
</dbReference>
<protein>
    <submittedName>
        <fullName evidence="1">Uncharacterized protein</fullName>
    </submittedName>
</protein>
<reference evidence="1 2" key="1">
    <citation type="submission" date="2020-05" db="EMBL/GenBank/DDBJ databases">
        <title>Identification and distribution of gene clusters putatively required for synthesis of sphingolipid metabolism inhibitors in phylogenetically diverse species of the filamentous fungus Fusarium.</title>
        <authorList>
            <person name="Kim H.-S."/>
            <person name="Busman M."/>
            <person name="Brown D.W."/>
            <person name="Divon H."/>
            <person name="Uhlig S."/>
            <person name="Proctor R.H."/>
        </authorList>
    </citation>
    <scope>NUCLEOTIDE SEQUENCE [LARGE SCALE GENOMIC DNA]</scope>
    <source>
        <strain evidence="1 2">NRRL 66235</strain>
    </source>
</reference>
<dbReference type="OrthoDB" id="5053758at2759"/>
<name>A0A8H5YTK2_9HYPO</name>
<sequence>MSSPVPMPTARQAELQDRFTQYLSLERESHPAEVLKAAKALVSEEGLNPYHAAHLHMKLADVPEIGLYHATERVRTLTQLRETNDSQTIREQLQEATKVMLERQKHEKVWMESMENM</sequence>
<dbReference type="AlphaFoldDB" id="A0A8H5YTK2"/>
<accession>A0A8H5YTK2</accession>
<organism evidence="1 2">
    <name type="scientific">Fusarium mundagurra</name>
    <dbReference type="NCBI Taxonomy" id="1567541"/>
    <lineage>
        <taxon>Eukaryota</taxon>
        <taxon>Fungi</taxon>
        <taxon>Dikarya</taxon>
        <taxon>Ascomycota</taxon>
        <taxon>Pezizomycotina</taxon>
        <taxon>Sordariomycetes</taxon>
        <taxon>Hypocreomycetidae</taxon>
        <taxon>Hypocreales</taxon>
        <taxon>Nectriaceae</taxon>
        <taxon>Fusarium</taxon>
        <taxon>Fusarium fujikuroi species complex</taxon>
    </lineage>
</organism>
<dbReference type="Proteomes" id="UP000544331">
    <property type="component" value="Unassembled WGS sequence"/>
</dbReference>
<gene>
    <name evidence="1" type="ORF">FMUND_5144</name>
</gene>
<evidence type="ECO:0000313" key="1">
    <source>
        <dbReference type="EMBL" id="KAF5718563.1"/>
    </source>
</evidence>
<comment type="caution">
    <text evidence="1">The sequence shown here is derived from an EMBL/GenBank/DDBJ whole genome shotgun (WGS) entry which is preliminary data.</text>
</comment>
<proteinExistence type="predicted"/>